<dbReference type="GO" id="GO:0005737">
    <property type="term" value="C:cytoplasm"/>
    <property type="evidence" value="ECO:0007669"/>
    <property type="project" value="UniProtKB-SubCell"/>
</dbReference>
<dbReference type="InterPro" id="IPR003439">
    <property type="entry name" value="ABC_transporter-like_ATP-bd"/>
</dbReference>
<dbReference type="InterPro" id="IPR032781">
    <property type="entry name" value="ABC_tran_Xtn"/>
</dbReference>
<dbReference type="InParanoid" id="A0A5Q0BL92"/>
<comment type="subcellular location">
    <subcellularLocation>
        <location evidence="11">Cytoplasm</location>
    </subcellularLocation>
    <text evidence="11">Associates with ribosomes.</text>
</comment>
<dbReference type="GO" id="GO:0003677">
    <property type="term" value="F:DNA binding"/>
    <property type="evidence" value="ECO:0007669"/>
    <property type="project" value="UniProtKB-UniRule"/>
</dbReference>
<dbReference type="KEGG" id="mmob:F6R98_18455"/>
<evidence type="ECO:0000256" key="8">
    <source>
        <dbReference type="ARBA" id="ARBA00023204"/>
    </source>
</evidence>
<gene>
    <name evidence="11" type="primary">uup</name>
    <name evidence="13" type="ORF">F6R98_18455</name>
</gene>
<dbReference type="SUPFAM" id="SSF52540">
    <property type="entry name" value="P-loop containing nucleoside triphosphate hydrolases"/>
    <property type="match status" value="2"/>
</dbReference>
<dbReference type="InterPro" id="IPR037118">
    <property type="entry name" value="Val-tRNA_synth_C_sf"/>
</dbReference>
<dbReference type="CDD" id="cd03221">
    <property type="entry name" value="ABCF_EF-3"/>
    <property type="match status" value="2"/>
</dbReference>
<protein>
    <recommendedName>
        <fullName evidence="11">ATP-binding protein Uup</fullName>
        <ecNumber evidence="11">3.6.1.-</ecNumber>
    </recommendedName>
</protein>
<proteinExistence type="inferred from homology"/>
<dbReference type="EC" id="3.6.1.-" evidence="11"/>
<dbReference type="EMBL" id="CP044205">
    <property type="protein sequence ID" value="QFY44369.1"/>
    <property type="molecule type" value="Genomic_DNA"/>
</dbReference>
<dbReference type="GO" id="GO:0016887">
    <property type="term" value="F:ATP hydrolysis activity"/>
    <property type="evidence" value="ECO:0007669"/>
    <property type="project" value="UniProtKB-UniRule"/>
</dbReference>
<evidence type="ECO:0000256" key="7">
    <source>
        <dbReference type="ARBA" id="ARBA00023125"/>
    </source>
</evidence>
<dbReference type="PROSITE" id="PS50893">
    <property type="entry name" value="ABC_TRANSPORTER_2"/>
    <property type="match status" value="2"/>
</dbReference>
<dbReference type="Pfam" id="PF00005">
    <property type="entry name" value="ABC_tran"/>
    <property type="match status" value="2"/>
</dbReference>
<feature type="domain" description="ABC transporter" evidence="12">
    <location>
        <begin position="4"/>
        <end position="251"/>
    </location>
</feature>
<evidence type="ECO:0000256" key="4">
    <source>
        <dbReference type="ARBA" id="ARBA00022763"/>
    </source>
</evidence>
<dbReference type="FunCoup" id="A0A5Q0BL92">
    <property type="interactions" value="339"/>
</dbReference>
<keyword evidence="2 11" id="KW-0677">Repeat</keyword>
<dbReference type="PANTHER" id="PTHR42855">
    <property type="entry name" value="ABC TRANSPORTER ATP-BINDING SUBUNIT"/>
    <property type="match status" value="1"/>
</dbReference>
<dbReference type="RefSeq" id="WP_153250334.1">
    <property type="nucleotide sequence ID" value="NZ_CP044205.1"/>
</dbReference>
<keyword evidence="1 11" id="KW-0963">Cytoplasm</keyword>
<evidence type="ECO:0000256" key="11">
    <source>
        <dbReference type="HAMAP-Rule" id="MF_00848"/>
    </source>
</evidence>
<evidence type="ECO:0000259" key="12">
    <source>
        <dbReference type="PROSITE" id="PS50893"/>
    </source>
</evidence>
<keyword evidence="8 11" id="KW-0234">DNA repair</keyword>
<feature type="binding site" evidence="11">
    <location>
        <begin position="351"/>
        <end position="358"/>
    </location>
    <ligand>
        <name>ATP</name>
        <dbReference type="ChEBI" id="CHEBI:30616"/>
        <label>2</label>
    </ligand>
</feature>
<keyword evidence="11" id="KW-0175">Coiled coil</keyword>
<dbReference type="OrthoDB" id="9762051at2"/>
<comment type="function">
    <text evidence="11">Probably plays a role in ribosome assembly or function. May be involved in resolution of branched DNA intermediates that result from template switching in postreplication gaps. Binds DNA and has ATPase activity.</text>
</comment>
<keyword evidence="6 11" id="KW-0067">ATP-binding</keyword>
<dbReference type="Pfam" id="PF16326">
    <property type="entry name" value="ABC_tran_CTD"/>
    <property type="match status" value="1"/>
</dbReference>
<name>A0A5Q0BL92_9GAMM</name>
<evidence type="ECO:0000313" key="13">
    <source>
        <dbReference type="EMBL" id="QFY44369.1"/>
    </source>
</evidence>
<dbReference type="InterPro" id="IPR051309">
    <property type="entry name" value="ABCF_ATPase"/>
</dbReference>
<dbReference type="InterPro" id="IPR027417">
    <property type="entry name" value="P-loop_NTPase"/>
</dbReference>
<comment type="similarity">
    <text evidence="10 11">Belongs to the ABC transporter superfamily. ABCF family. Uup subfamily.</text>
</comment>
<dbReference type="InterPro" id="IPR003593">
    <property type="entry name" value="AAA+_ATPase"/>
</dbReference>
<dbReference type="Gene3D" id="1.10.287.380">
    <property type="entry name" value="Valyl-tRNA synthetase, C-terminal domain"/>
    <property type="match status" value="1"/>
</dbReference>
<dbReference type="InterPro" id="IPR043686">
    <property type="entry name" value="Uup"/>
</dbReference>
<keyword evidence="14" id="KW-1185">Reference proteome</keyword>
<dbReference type="GO" id="GO:0043022">
    <property type="term" value="F:ribosome binding"/>
    <property type="evidence" value="ECO:0007669"/>
    <property type="project" value="UniProtKB-UniRule"/>
</dbReference>
<feature type="domain" description="ABC transporter" evidence="12">
    <location>
        <begin position="318"/>
        <end position="544"/>
    </location>
</feature>
<keyword evidence="4 11" id="KW-0227">DNA damage</keyword>
<dbReference type="Pfam" id="PF12848">
    <property type="entry name" value="ABC_tran_Xtn"/>
    <property type="match status" value="1"/>
</dbReference>
<dbReference type="InterPro" id="IPR017871">
    <property type="entry name" value="ABC_transporter-like_CS"/>
</dbReference>
<evidence type="ECO:0000256" key="2">
    <source>
        <dbReference type="ARBA" id="ARBA00022737"/>
    </source>
</evidence>
<evidence type="ECO:0000256" key="3">
    <source>
        <dbReference type="ARBA" id="ARBA00022741"/>
    </source>
</evidence>
<evidence type="ECO:0000256" key="5">
    <source>
        <dbReference type="ARBA" id="ARBA00022801"/>
    </source>
</evidence>
<reference evidence="13 14" key="1">
    <citation type="submission" date="2019-09" db="EMBL/GenBank/DDBJ databases">
        <title>Ecophysiology of the spiral-shaped methanotroph Methylospira mobilis as revealed by the complete genome sequence.</title>
        <authorList>
            <person name="Oshkin I.Y."/>
            <person name="Dedysh S.N."/>
            <person name="Miroshnikov K."/>
            <person name="Danilova O.V."/>
            <person name="Hakobyan A."/>
            <person name="Liesack W."/>
        </authorList>
    </citation>
    <scope>NUCLEOTIDE SEQUENCE [LARGE SCALE GENOMIC DNA]</scope>
    <source>
        <strain evidence="13 14">Shm1</strain>
    </source>
</reference>
<dbReference type="GO" id="GO:0005524">
    <property type="term" value="F:ATP binding"/>
    <property type="evidence" value="ECO:0007669"/>
    <property type="project" value="UniProtKB-UniRule"/>
</dbReference>
<keyword evidence="5 11" id="KW-0378">Hydrolase</keyword>
<evidence type="ECO:0000256" key="1">
    <source>
        <dbReference type="ARBA" id="ARBA00022490"/>
    </source>
</evidence>
<dbReference type="PROSITE" id="PS00211">
    <property type="entry name" value="ABC_TRANSPORTER_1"/>
    <property type="match status" value="2"/>
</dbReference>
<feature type="coiled-coil region" evidence="11">
    <location>
        <begin position="571"/>
        <end position="625"/>
    </location>
</feature>
<feature type="binding site" evidence="11">
    <location>
        <begin position="36"/>
        <end position="43"/>
    </location>
    <ligand>
        <name>ATP</name>
        <dbReference type="ChEBI" id="CHEBI:30616"/>
        <label>1</label>
    </ligand>
</feature>
<dbReference type="GO" id="GO:0006281">
    <property type="term" value="P:DNA repair"/>
    <property type="evidence" value="ECO:0007669"/>
    <property type="project" value="UniProtKB-KW"/>
</dbReference>
<keyword evidence="7 11" id="KW-0238">DNA-binding</keyword>
<dbReference type="InterPro" id="IPR032524">
    <property type="entry name" value="ABC_tran_C"/>
</dbReference>
<dbReference type="Proteomes" id="UP000325755">
    <property type="component" value="Chromosome"/>
</dbReference>
<dbReference type="SMART" id="SM00382">
    <property type="entry name" value="AAA"/>
    <property type="match status" value="2"/>
</dbReference>
<dbReference type="AlphaFoldDB" id="A0A5Q0BL92"/>
<dbReference type="FunFam" id="3.40.50.300:FF:000011">
    <property type="entry name" value="Putative ABC transporter ATP-binding component"/>
    <property type="match status" value="1"/>
</dbReference>
<dbReference type="Gene3D" id="3.40.50.300">
    <property type="entry name" value="P-loop containing nucleotide triphosphate hydrolases"/>
    <property type="match status" value="2"/>
</dbReference>
<dbReference type="FunFam" id="3.40.50.300:FF:000309">
    <property type="entry name" value="ABC transporter ATP-binding protein"/>
    <property type="match status" value="1"/>
</dbReference>
<organism evidence="13 14">
    <name type="scientific">Candidatus Methylospira mobilis</name>
    <dbReference type="NCBI Taxonomy" id="1808979"/>
    <lineage>
        <taxon>Bacteria</taxon>
        <taxon>Pseudomonadati</taxon>
        <taxon>Pseudomonadota</taxon>
        <taxon>Gammaproteobacteria</taxon>
        <taxon>Methylococcales</taxon>
        <taxon>Methylococcaceae</taxon>
        <taxon>Candidatus Methylospira</taxon>
    </lineage>
</organism>
<accession>A0A5Q0BL92</accession>
<dbReference type="PANTHER" id="PTHR42855:SF1">
    <property type="entry name" value="ABC TRANSPORTER DOMAIN-CONTAINING PROTEIN"/>
    <property type="match status" value="1"/>
</dbReference>
<comment type="catalytic activity">
    <reaction evidence="9 11">
        <text>ATP + H2O = ADP + phosphate + H(+)</text>
        <dbReference type="Rhea" id="RHEA:13065"/>
        <dbReference type="ChEBI" id="CHEBI:15377"/>
        <dbReference type="ChEBI" id="CHEBI:15378"/>
        <dbReference type="ChEBI" id="CHEBI:30616"/>
        <dbReference type="ChEBI" id="CHEBI:43474"/>
        <dbReference type="ChEBI" id="CHEBI:456216"/>
    </reaction>
</comment>
<evidence type="ECO:0000256" key="10">
    <source>
        <dbReference type="ARBA" id="ARBA00061478"/>
    </source>
</evidence>
<evidence type="ECO:0000256" key="9">
    <source>
        <dbReference type="ARBA" id="ARBA00049360"/>
    </source>
</evidence>
<dbReference type="HAMAP" id="MF_00848">
    <property type="entry name" value="Uup"/>
    <property type="match status" value="1"/>
</dbReference>
<evidence type="ECO:0000256" key="6">
    <source>
        <dbReference type="ARBA" id="ARBA00022840"/>
    </source>
</evidence>
<keyword evidence="3 11" id="KW-0547">Nucleotide-binding</keyword>
<evidence type="ECO:0000313" key="14">
    <source>
        <dbReference type="Proteomes" id="UP000325755"/>
    </source>
</evidence>
<sequence>MALIKLTDVSIAFGVRPVLDHAEFQLDPGERVGLIGRNGEGKSTLMKAVSGLVSIDSGDLWRQPGLRIAMLEQEPVLPDNATIYQATADALGEVGRLITEYHEVLGQIETDPAALDKLGQLQHELESLDGWSLQQRVESVLSRLNLPGELPVQGLSGGWRRRVALARALVIDPEVLLLDEPTNHLDMETILWLEEQLLQFSGSVLLVTHDRAFLQKVATRIIDLDRGKLTSWPGSYSDFLEKKAAALEEEARHNDLFDKKLAQEEVWIRQGIKARRTRNEGRVRALKKLRQERSERRSLQGKAKISMETAERSGKMVIEVEDVSLVFGEGSKVLDGFSTTIMRGDRIGLIGPNGAGKSTLIKVLLKQIEPQSGTVRHGTRLSIAYYDQLRAEMDPQQTLADAVGDGKDYVEINGQRRHIMSYLGDFLFSPARARSPVSTLSGGERNRAFLARLFSQPCNLLIMDEPTNDLDMETLELLEELLMDFDGTLILVSHDRAFLDNVVTSSLVFEGNGVVNEYVGGYSDWLEYKKLSEAAATPDKNKPALAASQQKTAIESPKTAKKLSYKDQKELEALPAQIELLEQRQEELNALLQSPAFYKLEQRDMNEKLAALGALESQLKQAYERWNELDAMV</sequence>